<dbReference type="GO" id="GO:0004729">
    <property type="term" value="F:oxygen-dependent protoporphyrinogen oxidase activity"/>
    <property type="evidence" value="ECO:0007669"/>
    <property type="project" value="UniProtKB-UniRule"/>
</dbReference>
<reference evidence="13" key="1">
    <citation type="submission" date="2023-11" db="EMBL/GenBank/DDBJ databases">
        <authorList>
            <person name="Alioto T."/>
            <person name="Alioto T."/>
            <person name="Gomez Garrido J."/>
        </authorList>
    </citation>
    <scope>NUCLEOTIDE SEQUENCE</scope>
</reference>
<dbReference type="Proteomes" id="UP001296104">
    <property type="component" value="Unassembled WGS sequence"/>
</dbReference>
<keyword evidence="14" id="KW-1185">Reference proteome</keyword>
<comment type="function">
    <text evidence="1 11">Catalyzes the 6-electron oxidation of protoporphyrinogen-IX to form protoporphyrin-IX.</text>
</comment>
<evidence type="ECO:0000256" key="6">
    <source>
        <dbReference type="ARBA" id="ARBA00022827"/>
    </source>
</evidence>
<comment type="subcellular location">
    <subcellularLocation>
        <location evidence="11">Mitochondrion inner membrane</location>
    </subcellularLocation>
</comment>
<proteinExistence type="inferred from homology"/>
<evidence type="ECO:0000256" key="5">
    <source>
        <dbReference type="ARBA" id="ARBA00022630"/>
    </source>
</evidence>
<protein>
    <recommendedName>
        <fullName evidence="4 11">Protoporphyrinogen oxidase</fullName>
        <ecNumber evidence="4 11">1.3.3.4</ecNumber>
    </recommendedName>
</protein>
<keyword evidence="9 11" id="KW-0627">Porphyrin biosynthesis</keyword>
<accession>A0AAI8YZR5</accession>
<name>A0AAI8YZR5_9PEZI</name>
<keyword evidence="8 11" id="KW-0350">Heme biosynthesis</keyword>
<evidence type="ECO:0000256" key="10">
    <source>
        <dbReference type="ARBA" id="ARBA00047554"/>
    </source>
</evidence>
<keyword evidence="7 11" id="KW-0560">Oxidoreductase</keyword>
<dbReference type="Gene3D" id="3.50.50.60">
    <property type="entry name" value="FAD/NAD(P)-binding domain"/>
    <property type="match status" value="1"/>
</dbReference>
<dbReference type="InterPro" id="IPR036188">
    <property type="entry name" value="FAD/NAD-bd_sf"/>
</dbReference>
<evidence type="ECO:0000256" key="8">
    <source>
        <dbReference type="ARBA" id="ARBA00023133"/>
    </source>
</evidence>
<dbReference type="NCBIfam" id="TIGR00562">
    <property type="entry name" value="proto_IX_ox"/>
    <property type="match status" value="1"/>
</dbReference>
<evidence type="ECO:0000313" key="14">
    <source>
        <dbReference type="Proteomes" id="UP001296104"/>
    </source>
</evidence>
<evidence type="ECO:0000256" key="1">
    <source>
        <dbReference type="ARBA" id="ARBA00002600"/>
    </source>
</evidence>
<dbReference type="InterPro" id="IPR050464">
    <property type="entry name" value="Zeta_carotene_desat/Oxidored"/>
</dbReference>
<gene>
    <name evidence="13" type="ORF">LECACI_7A004994</name>
</gene>
<keyword evidence="5 11" id="KW-0285">Flavoprotein</keyword>
<feature type="domain" description="Amine oxidase" evidence="12">
    <location>
        <begin position="68"/>
        <end position="596"/>
    </location>
</feature>
<keyword evidence="6 11" id="KW-0274">FAD</keyword>
<dbReference type="SUPFAM" id="SSF54373">
    <property type="entry name" value="FAD-linked reductases, C-terminal domain"/>
    <property type="match status" value="1"/>
</dbReference>
<evidence type="ECO:0000256" key="11">
    <source>
        <dbReference type="RuleBase" id="RU367069"/>
    </source>
</evidence>
<evidence type="ECO:0000256" key="2">
    <source>
        <dbReference type="ARBA" id="ARBA00005073"/>
    </source>
</evidence>
<dbReference type="EMBL" id="CAVMBE010000030">
    <property type="protein sequence ID" value="CAK4025957.1"/>
    <property type="molecule type" value="Genomic_DNA"/>
</dbReference>
<evidence type="ECO:0000259" key="12">
    <source>
        <dbReference type="Pfam" id="PF01593"/>
    </source>
</evidence>
<dbReference type="SUPFAM" id="SSF51905">
    <property type="entry name" value="FAD/NAD(P)-binding domain"/>
    <property type="match status" value="1"/>
</dbReference>
<evidence type="ECO:0000256" key="3">
    <source>
        <dbReference type="ARBA" id="ARBA00010551"/>
    </source>
</evidence>
<dbReference type="GO" id="GO:0005743">
    <property type="term" value="C:mitochondrial inner membrane"/>
    <property type="evidence" value="ECO:0007669"/>
    <property type="project" value="UniProtKB-SubCell"/>
</dbReference>
<comment type="caution">
    <text evidence="13">The sequence shown here is derived from an EMBL/GenBank/DDBJ whole genome shotgun (WGS) entry which is preliminary data.</text>
</comment>
<dbReference type="PANTHER" id="PTHR42923:SF3">
    <property type="entry name" value="PROTOPORPHYRINOGEN OXIDASE"/>
    <property type="match status" value="1"/>
</dbReference>
<comment type="cofactor">
    <cofactor evidence="11">
        <name>FAD</name>
        <dbReference type="ChEBI" id="CHEBI:57692"/>
    </cofactor>
    <text evidence="11">Binds 1 FAD per subunit.</text>
</comment>
<comment type="similarity">
    <text evidence="3 11">Belongs to the protoporphyrinogen/coproporphyrinogen oxidase family. Protoporphyrinogen oxidase subfamily.</text>
</comment>
<dbReference type="InterPro" id="IPR002937">
    <property type="entry name" value="Amino_oxidase"/>
</dbReference>
<dbReference type="InterPro" id="IPR004572">
    <property type="entry name" value="Protoporphyrinogen_oxidase"/>
</dbReference>
<sequence>MLLRRPVHTLKASRCAHALPPRASPTPRPVTSPHLVPIVPGHRRRLYSAQAVKHSPHQHVAVLGGGVTGLASAYYLLKRQPTAKVTLYEAKDRIGGWLESHRVPVDGGSVLFEAGPRTLRPQNNGILAVSLMQELDLAKDAIFTQRSSPAARNRFVYYPDHLVRMPHPSQGIFNIAWALASEPVFESAVWSALTEPWKNPRDPGVQDESIGEFFSRRLDKRIVDRLISAVIHGIYAGDVWQLSARSLFSRPWRDETLFGSLMLGAMRGRAEGLDVTQREANFVQEMKDYSWDPLLKATMRDNSVFTFKEGLKMMSERLYAKLFETGRVEFKTSSQVTEVKQAQGNTGIQVRTRDSKEPSTHSHVISALSPWHLNAITHSSSGNNLIPSIPSVTVMTVNLYFRTPNLHEPGFGYLIPQATPFESNPERALGVVFDNGYSPGPSDVNPANWNAMSMDQLKQARESGQLVNVNDFGWYNMPDKPNTQDQLETRGTKVTVMLGGHWWNDWPAFPDEQEGLSMARSVLERHLGIKEEPEAWKVNLQKDCIPQYTVGHEQRLKQAHNNIWREYKGRLRVAGNWMSGVGVNDCLRSAYEVAKNLSKDGTGLEQIGEAPTVKVKLQPGGKAEGVKK</sequence>
<organism evidence="13 14">
    <name type="scientific">Lecanosticta acicola</name>
    <dbReference type="NCBI Taxonomy" id="111012"/>
    <lineage>
        <taxon>Eukaryota</taxon>
        <taxon>Fungi</taxon>
        <taxon>Dikarya</taxon>
        <taxon>Ascomycota</taxon>
        <taxon>Pezizomycotina</taxon>
        <taxon>Dothideomycetes</taxon>
        <taxon>Dothideomycetidae</taxon>
        <taxon>Mycosphaerellales</taxon>
        <taxon>Mycosphaerellaceae</taxon>
        <taxon>Lecanosticta</taxon>
    </lineage>
</organism>
<comment type="catalytic activity">
    <reaction evidence="10 11">
        <text>protoporphyrinogen IX + 3 O2 = protoporphyrin IX + 3 H2O2</text>
        <dbReference type="Rhea" id="RHEA:25576"/>
        <dbReference type="ChEBI" id="CHEBI:15379"/>
        <dbReference type="ChEBI" id="CHEBI:16240"/>
        <dbReference type="ChEBI" id="CHEBI:57306"/>
        <dbReference type="ChEBI" id="CHEBI:57307"/>
        <dbReference type="EC" id="1.3.3.4"/>
    </reaction>
</comment>
<dbReference type="AlphaFoldDB" id="A0AAI8YZR5"/>
<evidence type="ECO:0000256" key="9">
    <source>
        <dbReference type="ARBA" id="ARBA00023244"/>
    </source>
</evidence>
<dbReference type="Pfam" id="PF01593">
    <property type="entry name" value="Amino_oxidase"/>
    <property type="match status" value="1"/>
</dbReference>
<comment type="pathway">
    <text evidence="2 11">Porphyrin-containing compound metabolism; protoporphyrin-IX biosynthesis; protoporphyrin-IX from protoporphyrinogen-IX: step 1/1.</text>
</comment>
<evidence type="ECO:0000256" key="4">
    <source>
        <dbReference type="ARBA" id="ARBA00012867"/>
    </source>
</evidence>
<evidence type="ECO:0000256" key="7">
    <source>
        <dbReference type="ARBA" id="ARBA00023002"/>
    </source>
</evidence>
<evidence type="ECO:0000313" key="13">
    <source>
        <dbReference type="EMBL" id="CAK4025957.1"/>
    </source>
</evidence>
<dbReference type="EC" id="1.3.3.4" evidence="4 11"/>
<dbReference type="GO" id="GO:0006782">
    <property type="term" value="P:protoporphyrinogen IX biosynthetic process"/>
    <property type="evidence" value="ECO:0007669"/>
    <property type="project" value="UniProtKB-UniRule"/>
</dbReference>
<dbReference type="PANTHER" id="PTHR42923">
    <property type="entry name" value="PROTOPORPHYRINOGEN OXIDASE"/>
    <property type="match status" value="1"/>
</dbReference>